<keyword evidence="2" id="KW-1185">Reference proteome</keyword>
<protein>
    <submittedName>
        <fullName evidence="1">Uncharacterized protein</fullName>
    </submittedName>
</protein>
<sequence length="54" mass="5913">MVPTTVGTFDRRFAFAVLCGMDWVCGSTWKAYVSNSVFFGCMSFGVITFGVISD</sequence>
<reference evidence="1 2" key="1">
    <citation type="journal article" date="2020" name="Cell">
        <title>Large-Scale Comparative Analyses of Tick Genomes Elucidate Their Genetic Diversity and Vector Capacities.</title>
        <authorList>
            <consortium name="Tick Genome and Microbiome Consortium (TIGMIC)"/>
            <person name="Jia N."/>
            <person name="Wang J."/>
            <person name="Shi W."/>
            <person name="Du L."/>
            <person name="Sun Y."/>
            <person name="Zhan W."/>
            <person name="Jiang J.F."/>
            <person name="Wang Q."/>
            <person name="Zhang B."/>
            <person name="Ji P."/>
            <person name="Bell-Sakyi L."/>
            <person name="Cui X.M."/>
            <person name="Yuan T.T."/>
            <person name="Jiang B.G."/>
            <person name="Yang W.F."/>
            <person name="Lam T.T."/>
            <person name="Chang Q.C."/>
            <person name="Ding S.J."/>
            <person name="Wang X.J."/>
            <person name="Zhu J.G."/>
            <person name="Ruan X.D."/>
            <person name="Zhao L."/>
            <person name="Wei J.T."/>
            <person name="Ye R.Z."/>
            <person name="Que T.C."/>
            <person name="Du C.H."/>
            <person name="Zhou Y.H."/>
            <person name="Cheng J.X."/>
            <person name="Dai P.F."/>
            <person name="Guo W.B."/>
            <person name="Han X.H."/>
            <person name="Huang E.J."/>
            <person name="Li L.F."/>
            <person name="Wei W."/>
            <person name="Gao Y.C."/>
            <person name="Liu J.Z."/>
            <person name="Shao H.Z."/>
            <person name="Wang X."/>
            <person name="Wang C.C."/>
            <person name="Yang T.C."/>
            <person name="Huo Q.B."/>
            <person name="Li W."/>
            <person name="Chen H.Y."/>
            <person name="Chen S.E."/>
            <person name="Zhou L.G."/>
            <person name="Ni X.B."/>
            <person name="Tian J.H."/>
            <person name="Sheng Y."/>
            <person name="Liu T."/>
            <person name="Pan Y.S."/>
            <person name="Xia L.Y."/>
            <person name="Li J."/>
            <person name="Zhao F."/>
            <person name="Cao W.C."/>
        </authorList>
    </citation>
    <scope>NUCLEOTIDE SEQUENCE [LARGE SCALE GENOMIC DNA]</scope>
    <source>
        <strain evidence="1">Iper-2018</strain>
    </source>
</reference>
<comment type="caution">
    <text evidence="1">The sequence shown here is derived from an EMBL/GenBank/DDBJ whole genome shotgun (WGS) entry which is preliminary data.</text>
</comment>
<dbReference type="EMBL" id="JABSTQ010010328">
    <property type="protein sequence ID" value="KAG0421707.1"/>
    <property type="molecule type" value="Genomic_DNA"/>
</dbReference>
<feature type="non-terminal residue" evidence="1">
    <location>
        <position position="54"/>
    </location>
</feature>
<proteinExistence type="predicted"/>
<organism evidence="1 2">
    <name type="scientific">Ixodes persulcatus</name>
    <name type="common">Taiga tick</name>
    <dbReference type="NCBI Taxonomy" id="34615"/>
    <lineage>
        <taxon>Eukaryota</taxon>
        <taxon>Metazoa</taxon>
        <taxon>Ecdysozoa</taxon>
        <taxon>Arthropoda</taxon>
        <taxon>Chelicerata</taxon>
        <taxon>Arachnida</taxon>
        <taxon>Acari</taxon>
        <taxon>Parasitiformes</taxon>
        <taxon>Ixodida</taxon>
        <taxon>Ixodoidea</taxon>
        <taxon>Ixodidae</taxon>
        <taxon>Ixodinae</taxon>
        <taxon>Ixodes</taxon>
    </lineage>
</organism>
<accession>A0AC60PMT4</accession>
<evidence type="ECO:0000313" key="2">
    <source>
        <dbReference type="Proteomes" id="UP000805193"/>
    </source>
</evidence>
<gene>
    <name evidence="1" type="ORF">HPB47_002417</name>
</gene>
<evidence type="ECO:0000313" key="1">
    <source>
        <dbReference type="EMBL" id="KAG0421707.1"/>
    </source>
</evidence>
<dbReference type="Proteomes" id="UP000805193">
    <property type="component" value="Unassembled WGS sequence"/>
</dbReference>
<name>A0AC60PMT4_IXOPE</name>